<reference evidence="2" key="1">
    <citation type="journal article" date="2008" name="Nat. Genet.">
        <title>The Pristionchus pacificus genome provides a unique perspective on nematode lifestyle and parasitism.</title>
        <authorList>
            <person name="Dieterich C."/>
            <person name="Clifton S.W."/>
            <person name="Schuster L.N."/>
            <person name="Chinwalla A."/>
            <person name="Delehaunty K."/>
            <person name="Dinkelacker I."/>
            <person name="Fulton L."/>
            <person name="Fulton R."/>
            <person name="Godfrey J."/>
            <person name="Minx P."/>
            <person name="Mitreva M."/>
            <person name="Roeseler W."/>
            <person name="Tian H."/>
            <person name="Witte H."/>
            <person name="Yang S.P."/>
            <person name="Wilson R.K."/>
            <person name="Sommer R.J."/>
        </authorList>
    </citation>
    <scope>NUCLEOTIDE SEQUENCE [LARGE SCALE GENOMIC DNA]</scope>
    <source>
        <strain evidence="2">PS312</strain>
    </source>
</reference>
<evidence type="ECO:0000313" key="2">
    <source>
        <dbReference type="Proteomes" id="UP000005239"/>
    </source>
</evidence>
<organism evidence="1 2">
    <name type="scientific">Pristionchus pacificus</name>
    <name type="common">Parasitic nematode worm</name>
    <dbReference type="NCBI Taxonomy" id="54126"/>
    <lineage>
        <taxon>Eukaryota</taxon>
        <taxon>Metazoa</taxon>
        <taxon>Ecdysozoa</taxon>
        <taxon>Nematoda</taxon>
        <taxon>Chromadorea</taxon>
        <taxon>Rhabditida</taxon>
        <taxon>Rhabditina</taxon>
        <taxon>Diplogasteromorpha</taxon>
        <taxon>Diplogasteroidea</taxon>
        <taxon>Neodiplogasteridae</taxon>
        <taxon>Pristionchus</taxon>
    </lineage>
</organism>
<name>A0A2A6BDK1_PRIPA</name>
<sequence length="79" mass="9099">MAGYWKTNTMRRNCSSCRDHNSYDAVESEEKCQSDIKTTDIRQPPLLFIRSPIKDIEETKKRAMHLLPIIDDEAAANNS</sequence>
<gene>
    <name evidence="1" type="primary">WBGene00283788</name>
</gene>
<dbReference type="AlphaFoldDB" id="A0A2A6BDK1"/>
<accession>A0A8R1V3P5</accession>
<accession>A0A2A6BDK1</accession>
<dbReference type="EnsemblMetazoa" id="PPA45419.1">
    <property type="protein sequence ID" value="PPA45419.1"/>
    <property type="gene ID" value="WBGene00283788"/>
</dbReference>
<dbReference type="Proteomes" id="UP000005239">
    <property type="component" value="Unassembled WGS sequence"/>
</dbReference>
<proteinExistence type="predicted"/>
<evidence type="ECO:0000313" key="1">
    <source>
        <dbReference type="EnsemblMetazoa" id="PPA45419.1"/>
    </source>
</evidence>
<keyword evidence="2" id="KW-1185">Reference proteome</keyword>
<reference evidence="1" key="2">
    <citation type="submission" date="2022-06" db="UniProtKB">
        <authorList>
            <consortium name="EnsemblMetazoa"/>
        </authorList>
    </citation>
    <scope>IDENTIFICATION</scope>
    <source>
        <strain evidence="1">PS312</strain>
    </source>
</reference>
<protein>
    <submittedName>
        <fullName evidence="1">Uncharacterized protein</fullName>
    </submittedName>
</protein>